<sequence length="550" mass="60399">MFWAVPGHEPDYVDALSAAETREEVDNHIKYMTGITRGKLGHWDVNNELLHGNYYEEKTNDPDFTKQMFQKVHAEDPTPKLFLNDYGAVAKGSSTYAYLRLIQDFKEANVGLGGVGVQSHVPDFTEPDPTLMKYRLDTLAQAGVPIWVTELDVVTQDEIARADWYEKALRLYFSHPAVYGVIIWGFWDHDQEPNQVLVHGYTFNLAEAGKRFLHLTQQEWSTHVNESLASSTSLNVRGFKGVYDLTVWYKGKPIKHRTLTLDDSDKNLTIGIYGDGSEIELPAKVDPFESVEIADQHDTTSEGLRTLGQASTSHRRTRLTCTNRNSETSVVGEDSYVEVTCRDLEVLTGCSSIMVNNDWRRKGEQIVMVNDKPTCRAADGYLATAGVQAQARCCTRRDLTCTYRTAGPSGSGIDDQVVAPCPVGTYPLGCSTWATTSHSDGSYFTNTSCISQNDDPKTGVKSFAACCSGLRGQCRTVYSQTSGQAIGDKATITCPAGTVMTGCNVFSNYARAAGAEITTSRGVTSCNAINGFARYGSELGVQAIATCCPR</sequence>
<dbReference type="GO" id="GO:0000272">
    <property type="term" value="P:polysaccharide catabolic process"/>
    <property type="evidence" value="ECO:0007669"/>
    <property type="project" value="UniProtKB-KW"/>
</dbReference>
<dbReference type="InterPro" id="IPR017853">
    <property type="entry name" value="GH"/>
</dbReference>
<dbReference type="EMBL" id="BMAT01010809">
    <property type="protein sequence ID" value="GFR61195.1"/>
    <property type="molecule type" value="Genomic_DNA"/>
</dbReference>
<dbReference type="PROSITE" id="PS51760">
    <property type="entry name" value="GH10_2"/>
    <property type="match status" value="1"/>
</dbReference>
<comment type="similarity">
    <text evidence="1">Belongs to the glycosyl hydrolase 10 (cellulase F) family.</text>
</comment>
<keyword evidence="2" id="KW-0378">Hydrolase</keyword>
<accession>A0AAV4EKA6</accession>
<evidence type="ECO:0000256" key="3">
    <source>
        <dbReference type="ARBA" id="ARBA00023277"/>
    </source>
</evidence>
<organism evidence="6 7">
    <name type="scientific">Elysia marginata</name>
    <dbReference type="NCBI Taxonomy" id="1093978"/>
    <lineage>
        <taxon>Eukaryota</taxon>
        <taxon>Metazoa</taxon>
        <taxon>Spiralia</taxon>
        <taxon>Lophotrochozoa</taxon>
        <taxon>Mollusca</taxon>
        <taxon>Gastropoda</taxon>
        <taxon>Heterobranchia</taxon>
        <taxon>Euthyneura</taxon>
        <taxon>Panpulmonata</taxon>
        <taxon>Sacoglossa</taxon>
        <taxon>Placobranchoidea</taxon>
        <taxon>Plakobranchidae</taxon>
        <taxon>Elysia</taxon>
    </lineage>
</organism>
<name>A0AAV4EKA6_9GAST</name>
<evidence type="ECO:0000256" key="2">
    <source>
        <dbReference type="ARBA" id="ARBA00022801"/>
    </source>
</evidence>
<comment type="caution">
    <text evidence="6">The sequence shown here is derived from an EMBL/GenBank/DDBJ whole genome shotgun (WGS) entry which is preliminary data.</text>
</comment>
<evidence type="ECO:0000256" key="4">
    <source>
        <dbReference type="ARBA" id="ARBA00023326"/>
    </source>
</evidence>
<proteinExistence type="inferred from homology"/>
<dbReference type="GO" id="GO:0031176">
    <property type="term" value="F:endo-1,4-beta-xylanase activity"/>
    <property type="evidence" value="ECO:0007669"/>
    <property type="project" value="UniProtKB-ARBA"/>
</dbReference>
<protein>
    <submittedName>
        <fullName evidence="6">Endo-1,4-beta-xylanase</fullName>
    </submittedName>
</protein>
<dbReference type="PANTHER" id="PTHR31490:SF1">
    <property type="entry name" value="ENDO-1,4-BETA-XYLANASE 1"/>
    <property type="match status" value="1"/>
</dbReference>
<evidence type="ECO:0000313" key="7">
    <source>
        <dbReference type="Proteomes" id="UP000762676"/>
    </source>
</evidence>
<gene>
    <name evidence="6" type="ORF">ElyMa_005428400</name>
</gene>
<evidence type="ECO:0000313" key="6">
    <source>
        <dbReference type="EMBL" id="GFR61195.1"/>
    </source>
</evidence>
<dbReference type="InterPro" id="IPR041254">
    <property type="entry name" value="PCSK9_C1"/>
</dbReference>
<dbReference type="AlphaFoldDB" id="A0AAV4EKA6"/>
<dbReference type="Pfam" id="PF00331">
    <property type="entry name" value="Glyco_hydro_10"/>
    <property type="match status" value="1"/>
</dbReference>
<evidence type="ECO:0000259" key="5">
    <source>
        <dbReference type="PROSITE" id="PS51760"/>
    </source>
</evidence>
<feature type="domain" description="GH10" evidence="5">
    <location>
        <begin position="1"/>
        <end position="215"/>
    </location>
</feature>
<evidence type="ECO:0000256" key="1">
    <source>
        <dbReference type="ARBA" id="ARBA00007495"/>
    </source>
</evidence>
<keyword evidence="7" id="KW-1185">Reference proteome</keyword>
<dbReference type="SUPFAM" id="SSF51445">
    <property type="entry name" value="(Trans)glycosidases"/>
    <property type="match status" value="1"/>
</dbReference>
<keyword evidence="4" id="KW-0624">Polysaccharide degradation</keyword>
<dbReference type="SMART" id="SM00633">
    <property type="entry name" value="Glyco_10"/>
    <property type="match status" value="1"/>
</dbReference>
<dbReference type="Gene3D" id="2.60.120.690">
    <property type="entry name" value="Proprotein convertase subtilisin/kexin type 9"/>
    <property type="match status" value="2"/>
</dbReference>
<dbReference type="InterPro" id="IPR044846">
    <property type="entry name" value="GH10"/>
</dbReference>
<reference evidence="6 7" key="1">
    <citation type="journal article" date="2021" name="Elife">
        <title>Chloroplast acquisition without the gene transfer in kleptoplastic sea slugs, Plakobranchus ocellatus.</title>
        <authorList>
            <person name="Maeda T."/>
            <person name="Takahashi S."/>
            <person name="Yoshida T."/>
            <person name="Shimamura S."/>
            <person name="Takaki Y."/>
            <person name="Nagai Y."/>
            <person name="Toyoda A."/>
            <person name="Suzuki Y."/>
            <person name="Arimoto A."/>
            <person name="Ishii H."/>
            <person name="Satoh N."/>
            <person name="Nishiyama T."/>
            <person name="Hasebe M."/>
            <person name="Maruyama T."/>
            <person name="Minagawa J."/>
            <person name="Obokata J."/>
            <person name="Shigenobu S."/>
        </authorList>
    </citation>
    <scope>NUCLEOTIDE SEQUENCE [LARGE SCALE GENOMIC DNA]</scope>
</reference>
<dbReference type="Pfam" id="PF18459">
    <property type="entry name" value="PCSK9_C1"/>
    <property type="match status" value="1"/>
</dbReference>
<dbReference type="Proteomes" id="UP000762676">
    <property type="component" value="Unassembled WGS sequence"/>
</dbReference>
<dbReference type="Gene3D" id="3.20.20.80">
    <property type="entry name" value="Glycosidases"/>
    <property type="match status" value="1"/>
</dbReference>
<dbReference type="InterPro" id="IPR001000">
    <property type="entry name" value="GH10_dom"/>
</dbReference>
<keyword evidence="3" id="KW-0119">Carbohydrate metabolism</keyword>
<dbReference type="PANTHER" id="PTHR31490">
    <property type="entry name" value="GLYCOSYL HYDROLASE"/>
    <property type="match status" value="1"/>
</dbReference>